<evidence type="ECO:0000313" key="2">
    <source>
        <dbReference type="EMBL" id="KIY98934.1"/>
    </source>
</evidence>
<feature type="compositionally biased region" description="Low complexity" evidence="1">
    <location>
        <begin position="32"/>
        <end position="53"/>
    </location>
</feature>
<proteinExistence type="predicted"/>
<name>A0A0D2M670_9CHLO</name>
<evidence type="ECO:0000256" key="1">
    <source>
        <dbReference type="SAM" id="MobiDB-lite"/>
    </source>
</evidence>
<protein>
    <submittedName>
        <fullName evidence="2">Uncharacterized protein</fullName>
    </submittedName>
</protein>
<keyword evidence="3" id="KW-1185">Reference proteome</keyword>
<gene>
    <name evidence="2" type="ORF">MNEG_9031</name>
</gene>
<organism evidence="2 3">
    <name type="scientific">Monoraphidium neglectum</name>
    <dbReference type="NCBI Taxonomy" id="145388"/>
    <lineage>
        <taxon>Eukaryota</taxon>
        <taxon>Viridiplantae</taxon>
        <taxon>Chlorophyta</taxon>
        <taxon>core chlorophytes</taxon>
        <taxon>Chlorophyceae</taxon>
        <taxon>CS clade</taxon>
        <taxon>Sphaeropleales</taxon>
        <taxon>Selenastraceae</taxon>
        <taxon>Monoraphidium</taxon>
    </lineage>
</organism>
<dbReference type="EMBL" id="KK102014">
    <property type="protein sequence ID" value="KIY98934.1"/>
    <property type="molecule type" value="Genomic_DNA"/>
</dbReference>
<dbReference type="GeneID" id="25741906"/>
<dbReference type="Proteomes" id="UP000054498">
    <property type="component" value="Unassembled WGS sequence"/>
</dbReference>
<dbReference type="OrthoDB" id="511048at2759"/>
<accession>A0A0D2M670</accession>
<dbReference type="AlphaFoldDB" id="A0A0D2M670"/>
<evidence type="ECO:0000313" key="3">
    <source>
        <dbReference type="Proteomes" id="UP000054498"/>
    </source>
</evidence>
<dbReference type="RefSeq" id="XP_013897954.1">
    <property type="nucleotide sequence ID" value="XM_014042500.1"/>
</dbReference>
<sequence>MLAHKTTRAAARGIKSTHAPSVQRPRTLRVRAAAQPDDGSSSSSSARPGVAAGAKPAFLSTVDRMLTRYDFLSTGCGALAVTGYCVMRGQDPGTAAAITVTATVVALVANELLFDGRQQ</sequence>
<dbReference type="KEGG" id="mng:MNEG_9031"/>
<reference evidence="2 3" key="1">
    <citation type="journal article" date="2013" name="BMC Genomics">
        <title>Reconstruction of the lipid metabolism for the microalga Monoraphidium neglectum from its genome sequence reveals characteristics suitable for biofuel production.</title>
        <authorList>
            <person name="Bogen C."/>
            <person name="Al-Dilaimi A."/>
            <person name="Albersmeier A."/>
            <person name="Wichmann J."/>
            <person name="Grundmann M."/>
            <person name="Rupp O."/>
            <person name="Lauersen K.J."/>
            <person name="Blifernez-Klassen O."/>
            <person name="Kalinowski J."/>
            <person name="Goesmann A."/>
            <person name="Mussgnug J.H."/>
            <person name="Kruse O."/>
        </authorList>
    </citation>
    <scope>NUCLEOTIDE SEQUENCE [LARGE SCALE GENOMIC DNA]</scope>
    <source>
        <strain evidence="2 3">SAG 48.87</strain>
    </source>
</reference>
<feature type="region of interest" description="Disordered" evidence="1">
    <location>
        <begin position="1"/>
        <end position="53"/>
    </location>
</feature>